<dbReference type="EMBL" id="OJIN01000073">
    <property type="protein sequence ID" value="SPD73018.1"/>
    <property type="molecule type" value="Genomic_DNA"/>
</dbReference>
<proteinExistence type="inferred from homology"/>
<dbReference type="PANTHER" id="PTHR11712">
    <property type="entry name" value="POLYKETIDE SYNTHASE-RELATED"/>
    <property type="match status" value="1"/>
</dbReference>
<feature type="domain" description="Ketosynthase family 3 (KS3)" evidence="4">
    <location>
        <begin position="2"/>
        <end position="400"/>
    </location>
</feature>
<dbReference type="GO" id="GO:0005829">
    <property type="term" value="C:cytosol"/>
    <property type="evidence" value="ECO:0007669"/>
    <property type="project" value="TreeGrafter"/>
</dbReference>
<evidence type="ECO:0000256" key="2">
    <source>
        <dbReference type="ARBA" id="ARBA00022679"/>
    </source>
</evidence>
<dbReference type="Pfam" id="PF00109">
    <property type="entry name" value="ketoacyl-synt"/>
    <property type="match status" value="1"/>
</dbReference>
<dbReference type="PANTHER" id="PTHR11712:SF336">
    <property type="entry name" value="3-OXOACYL-[ACYL-CARRIER-PROTEIN] SYNTHASE, MITOCHONDRIAL"/>
    <property type="match status" value="1"/>
</dbReference>
<dbReference type="InterPro" id="IPR020841">
    <property type="entry name" value="PKS_Beta-ketoAc_synthase_dom"/>
</dbReference>
<dbReference type="EC" id="2.3.1.41" evidence="5"/>
<comment type="similarity">
    <text evidence="1 3">Belongs to the thiolase-like superfamily. Beta-ketoacyl-ACP synthases family.</text>
</comment>
<accession>A0A445MU81</accession>
<name>A0A445MU81_9BACT</name>
<dbReference type="SUPFAM" id="SSF53901">
    <property type="entry name" value="Thiolase-like"/>
    <property type="match status" value="2"/>
</dbReference>
<dbReference type="AlphaFoldDB" id="A0A445MU81"/>
<gene>
    <name evidence="5" type="ORF">PITCH_A1640028</name>
</gene>
<dbReference type="GO" id="GO:0004315">
    <property type="term" value="F:3-oxoacyl-[acyl-carrier-protein] synthase activity"/>
    <property type="evidence" value="ECO:0007669"/>
    <property type="project" value="UniProtKB-EC"/>
</dbReference>
<evidence type="ECO:0000256" key="1">
    <source>
        <dbReference type="ARBA" id="ARBA00008467"/>
    </source>
</evidence>
<dbReference type="SMART" id="SM00825">
    <property type="entry name" value="PKS_KS"/>
    <property type="match status" value="1"/>
</dbReference>
<dbReference type="InterPro" id="IPR018201">
    <property type="entry name" value="Ketoacyl_synth_AS"/>
</dbReference>
<reference evidence="5" key="1">
    <citation type="submission" date="2018-01" db="EMBL/GenBank/DDBJ databases">
        <authorList>
            <person name="Regsiter A."/>
            <person name="William W."/>
        </authorList>
    </citation>
    <scope>NUCLEOTIDE SEQUENCE</scope>
    <source>
        <strain evidence="5">TRIP AH-1</strain>
    </source>
</reference>
<evidence type="ECO:0000256" key="3">
    <source>
        <dbReference type="RuleBase" id="RU003694"/>
    </source>
</evidence>
<organism evidence="5">
    <name type="scientific">uncultured Desulfobacterium sp</name>
    <dbReference type="NCBI Taxonomy" id="201089"/>
    <lineage>
        <taxon>Bacteria</taxon>
        <taxon>Pseudomonadati</taxon>
        <taxon>Thermodesulfobacteriota</taxon>
        <taxon>Desulfobacteria</taxon>
        <taxon>Desulfobacterales</taxon>
        <taxon>Desulfobacteriaceae</taxon>
        <taxon>Desulfobacterium</taxon>
        <taxon>environmental samples</taxon>
    </lineage>
</organism>
<dbReference type="InterPro" id="IPR000794">
    <property type="entry name" value="Beta-ketoacyl_synthase"/>
</dbReference>
<dbReference type="GO" id="GO:0006633">
    <property type="term" value="P:fatty acid biosynthetic process"/>
    <property type="evidence" value="ECO:0007669"/>
    <property type="project" value="InterPro"/>
</dbReference>
<dbReference type="PROSITE" id="PS00606">
    <property type="entry name" value="KS3_1"/>
    <property type="match status" value="1"/>
</dbReference>
<keyword evidence="2 3" id="KW-0808">Transferase</keyword>
<evidence type="ECO:0000259" key="4">
    <source>
        <dbReference type="PROSITE" id="PS52004"/>
    </source>
</evidence>
<keyword evidence="5" id="KW-0012">Acyltransferase</keyword>
<protein>
    <submittedName>
        <fullName evidence="5">3-oxoacyl-(Acyl-carrier-protein) synthase</fullName>
        <ecNumber evidence="5">2.3.1.41</ecNumber>
    </submittedName>
</protein>
<dbReference type="Pfam" id="PF02801">
    <property type="entry name" value="Ketoacyl-synt_C"/>
    <property type="match status" value="1"/>
</dbReference>
<dbReference type="InterPro" id="IPR016039">
    <property type="entry name" value="Thiolase-like"/>
</dbReference>
<evidence type="ECO:0000313" key="5">
    <source>
        <dbReference type="EMBL" id="SPD73018.1"/>
    </source>
</evidence>
<dbReference type="InterPro" id="IPR014030">
    <property type="entry name" value="Ketoacyl_synth_N"/>
</dbReference>
<dbReference type="CDD" id="cd00834">
    <property type="entry name" value="KAS_I_II"/>
    <property type="match status" value="1"/>
</dbReference>
<dbReference type="Gene3D" id="3.40.47.10">
    <property type="match status" value="1"/>
</dbReference>
<dbReference type="PROSITE" id="PS52004">
    <property type="entry name" value="KS3_2"/>
    <property type="match status" value="1"/>
</dbReference>
<sequence>MSRKVAITGIGICSSLGFSGEQIINNLKRGGVSFSRPSFDDHVVISPVNDFNIKSYTGSFKERRYLNRGSQFCVASAVDAIRSSGINKDLLSNAGLFMGTGPNLDIGGEFFEIQEGEMDRKDLMALWMLRFLPNTAASAIAMYAGIHGENLTVNTACAASVMAIGEAFRKIRCGYLDLALAGGGDSRLSRGGILAYKKANALYTGSGEADKAMRPFDSKRKGFVPGEGGAVFLLEEMDHAKRRGAEIYAEICGFGSSIDGHNMTAPEPSAAWAEKAVRAAISEAGVNPSDIDIVSSHGTGTQLNDEAEAHLLHRLFGANGPPVIAIKSWIGHGAAACGALELGISLICMCNNYWPEIRNLTDPCHMELNFVRMGRNIDARTILLENFGFGGQNGVLIIKGQ</sequence>
<dbReference type="InterPro" id="IPR014031">
    <property type="entry name" value="Ketoacyl_synth_C"/>
</dbReference>